<organism evidence="3 4">
    <name type="scientific">Luteolibacter rhizosphaerae</name>
    <dbReference type="NCBI Taxonomy" id="2989719"/>
    <lineage>
        <taxon>Bacteria</taxon>
        <taxon>Pseudomonadati</taxon>
        <taxon>Verrucomicrobiota</taxon>
        <taxon>Verrucomicrobiia</taxon>
        <taxon>Verrucomicrobiales</taxon>
        <taxon>Verrucomicrobiaceae</taxon>
        <taxon>Luteolibacter</taxon>
    </lineage>
</organism>
<dbReference type="RefSeq" id="WP_264515033.1">
    <property type="nucleotide sequence ID" value="NZ_JAPDDR010000009.1"/>
</dbReference>
<name>A0ABT3G8F3_9BACT</name>
<feature type="signal peptide" evidence="2">
    <location>
        <begin position="1"/>
        <end position="18"/>
    </location>
</feature>
<keyword evidence="4" id="KW-1185">Reference proteome</keyword>
<feature type="chain" id="PRO_5045603218" description="Peptidase C39-like domain-containing protein" evidence="2">
    <location>
        <begin position="19"/>
        <end position="340"/>
    </location>
</feature>
<sequence>MARLRLLLWLALAANAVAYPINGERIWTGKNGRKIRGSDAMVTPDGLAIDVLVMGKFQRIAIANLSQEDQEFIHAAAKDKPAHPKAPASGNPADFKAPGPVDRTRLPLLSQGEYGQKQSDCVPSSFCNFLLWWDQEGILPIPKRGDFEDKAEWVHTRLGRYCGTRNTSGTGISEALEGITEYFRKDAGELATFRFKVDYDVRPANLARYARGETATMLNLTTRRKNGHDGGHWVALMTAQENGQVVIHTWGARFEGMVKVLEEDPTTIMLDGQKIPKTSYEIEFTNRDSLPEWVKNAEMRFLLLPERSDSIIAIKPYAFANAGVLSAPPADPLFDTAPSP</sequence>
<evidence type="ECO:0000256" key="1">
    <source>
        <dbReference type="SAM" id="MobiDB-lite"/>
    </source>
</evidence>
<accession>A0ABT3G8F3</accession>
<proteinExistence type="predicted"/>
<evidence type="ECO:0000313" key="4">
    <source>
        <dbReference type="Proteomes" id="UP001165653"/>
    </source>
</evidence>
<dbReference type="Proteomes" id="UP001165653">
    <property type="component" value="Unassembled WGS sequence"/>
</dbReference>
<gene>
    <name evidence="3" type="ORF">OJ996_18005</name>
</gene>
<protein>
    <recommendedName>
        <fullName evidence="5">Peptidase C39-like domain-containing protein</fullName>
    </recommendedName>
</protein>
<reference evidence="3" key="1">
    <citation type="submission" date="2022-10" db="EMBL/GenBank/DDBJ databases">
        <title>Luteolibacter sp. GHJ8, whole genome shotgun sequencing project.</title>
        <authorList>
            <person name="Zhao G."/>
            <person name="Shen L."/>
        </authorList>
    </citation>
    <scope>NUCLEOTIDE SEQUENCE</scope>
    <source>
        <strain evidence="3">GHJ8</strain>
    </source>
</reference>
<comment type="caution">
    <text evidence="3">The sequence shown here is derived from an EMBL/GenBank/DDBJ whole genome shotgun (WGS) entry which is preliminary data.</text>
</comment>
<evidence type="ECO:0008006" key="5">
    <source>
        <dbReference type="Google" id="ProtNLM"/>
    </source>
</evidence>
<evidence type="ECO:0000256" key="2">
    <source>
        <dbReference type="SAM" id="SignalP"/>
    </source>
</evidence>
<dbReference type="EMBL" id="JAPDDR010000009">
    <property type="protein sequence ID" value="MCW1915485.1"/>
    <property type="molecule type" value="Genomic_DNA"/>
</dbReference>
<keyword evidence="2" id="KW-0732">Signal</keyword>
<feature type="region of interest" description="Disordered" evidence="1">
    <location>
        <begin position="78"/>
        <end position="100"/>
    </location>
</feature>
<evidence type="ECO:0000313" key="3">
    <source>
        <dbReference type="EMBL" id="MCW1915485.1"/>
    </source>
</evidence>